<evidence type="ECO:0000313" key="2">
    <source>
        <dbReference type="EMBL" id="OJJ67781.1"/>
    </source>
</evidence>
<dbReference type="Gene3D" id="3.90.180.10">
    <property type="entry name" value="Medium-chain alcohol dehydrogenases, catalytic domain"/>
    <property type="match status" value="1"/>
</dbReference>
<organism evidence="2 3">
    <name type="scientific">Aspergillus brasiliensis (strain CBS 101740 / IMI 381727 / IBT 21946)</name>
    <dbReference type="NCBI Taxonomy" id="767769"/>
    <lineage>
        <taxon>Eukaryota</taxon>
        <taxon>Fungi</taxon>
        <taxon>Dikarya</taxon>
        <taxon>Ascomycota</taxon>
        <taxon>Pezizomycotina</taxon>
        <taxon>Eurotiomycetes</taxon>
        <taxon>Eurotiomycetidae</taxon>
        <taxon>Eurotiales</taxon>
        <taxon>Aspergillaceae</taxon>
        <taxon>Aspergillus</taxon>
        <taxon>Aspergillus subgen. Circumdati</taxon>
    </lineage>
</organism>
<keyword evidence="3" id="KW-1185">Reference proteome</keyword>
<dbReference type="Proteomes" id="UP000184499">
    <property type="component" value="Unassembled WGS sequence"/>
</dbReference>
<protein>
    <recommendedName>
        <fullName evidence="1">Alcohol dehydrogenase-like N-terminal domain-containing protein</fullName>
    </recommendedName>
</protein>
<sequence>MRALRLTKVMMAFLVLHDNSFPCEKISLSRNLATKRFWWRVHASGFCHTDYQVYQGVHNAKLPMLPSHEPAGTIAVLGPNMRSDWKVGERVGVISLPFV</sequence>
<evidence type="ECO:0000259" key="1">
    <source>
        <dbReference type="Pfam" id="PF08240"/>
    </source>
</evidence>
<dbReference type="AlphaFoldDB" id="A0A1L9U803"/>
<proteinExistence type="predicted"/>
<accession>A0A1L9U803</accession>
<dbReference type="OrthoDB" id="1879366at2759"/>
<evidence type="ECO:0000313" key="3">
    <source>
        <dbReference type="Proteomes" id="UP000184499"/>
    </source>
</evidence>
<reference evidence="3" key="1">
    <citation type="journal article" date="2017" name="Genome Biol.">
        <title>Comparative genomics reveals high biological diversity and specific adaptations in the industrially and medically important fungal genus Aspergillus.</title>
        <authorList>
            <person name="de Vries R.P."/>
            <person name="Riley R."/>
            <person name="Wiebenga A."/>
            <person name="Aguilar-Osorio G."/>
            <person name="Amillis S."/>
            <person name="Uchima C.A."/>
            <person name="Anderluh G."/>
            <person name="Asadollahi M."/>
            <person name="Askin M."/>
            <person name="Barry K."/>
            <person name="Battaglia E."/>
            <person name="Bayram O."/>
            <person name="Benocci T."/>
            <person name="Braus-Stromeyer S.A."/>
            <person name="Caldana C."/>
            <person name="Canovas D."/>
            <person name="Cerqueira G.C."/>
            <person name="Chen F."/>
            <person name="Chen W."/>
            <person name="Choi C."/>
            <person name="Clum A."/>
            <person name="Dos Santos R.A."/>
            <person name="Damasio A.R."/>
            <person name="Diallinas G."/>
            <person name="Emri T."/>
            <person name="Fekete E."/>
            <person name="Flipphi M."/>
            <person name="Freyberg S."/>
            <person name="Gallo A."/>
            <person name="Gournas C."/>
            <person name="Habgood R."/>
            <person name="Hainaut M."/>
            <person name="Harispe M.L."/>
            <person name="Henrissat B."/>
            <person name="Hilden K.S."/>
            <person name="Hope R."/>
            <person name="Hossain A."/>
            <person name="Karabika E."/>
            <person name="Karaffa L."/>
            <person name="Karanyi Z."/>
            <person name="Krasevec N."/>
            <person name="Kuo A."/>
            <person name="Kusch H."/>
            <person name="LaButti K."/>
            <person name="Lagendijk E.L."/>
            <person name="Lapidus A."/>
            <person name="Levasseur A."/>
            <person name="Lindquist E."/>
            <person name="Lipzen A."/>
            <person name="Logrieco A.F."/>
            <person name="MacCabe A."/>
            <person name="Maekelae M.R."/>
            <person name="Malavazi I."/>
            <person name="Melin P."/>
            <person name="Meyer V."/>
            <person name="Mielnichuk N."/>
            <person name="Miskei M."/>
            <person name="Molnar A.P."/>
            <person name="Mule G."/>
            <person name="Ngan C.Y."/>
            <person name="Orejas M."/>
            <person name="Orosz E."/>
            <person name="Ouedraogo J.P."/>
            <person name="Overkamp K.M."/>
            <person name="Park H.-S."/>
            <person name="Perrone G."/>
            <person name="Piumi F."/>
            <person name="Punt P.J."/>
            <person name="Ram A.F."/>
            <person name="Ramon A."/>
            <person name="Rauscher S."/>
            <person name="Record E."/>
            <person name="Riano-Pachon D.M."/>
            <person name="Robert V."/>
            <person name="Roehrig J."/>
            <person name="Ruller R."/>
            <person name="Salamov A."/>
            <person name="Salih N.S."/>
            <person name="Samson R.A."/>
            <person name="Sandor E."/>
            <person name="Sanguinetti M."/>
            <person name="Schuetze T."/>
            <person name="Sepcic K."/>
            <person name="Shelest E."/>
            <person name="Sherlock G."/>
            <person name="Sophianopoulou V."/>
            <person name="Squina F.M."/>
            <person name="Sun H."/>
            <person name="Susca A."/>
            <person name="Todd R.B."/>
            <person name="Tsang A."/>
            <person name="Unkles S.E."/>
            <person name="van de Wiele N."/>
            <person name="van Rossen-Uffink D."/>
            <person name="Oliveira J.V."/>
            <person name="Vesth T.C."/>
            <person name="Visser J."/>
            <person name="Yu J.-H."/>
            <person name="Zhou M."/>
            <person name="Andersen M.R."/>
            <person name="Archer D.B."/>
            <person name="Baker S.E."/>
            <person name="Benoit I."/>
            <person name="Brakhage A.A."/>
            <person name="Braus G.H."/>
            <person name="Fischer R."/>
            <person name="Frisvad J.C."/>
            <person name="Goldman G.H."/>
            <person name="Houbraken J."/>
            <person name="Oakley B."/>
            <person name="Pocsi I."/>
            <person name="Scazzocchio C."/>
            <person name="Seiboth B."/>
            <person name="vanKuyk P.A."/>
            <person name="Wortman J."/>
            <person name="Dyer P.S."/>
            <person name="Grigoriev I.V."/>
        </authorList>
    </citation>
    <scope>NUCLEOTIDE SEQUENCE [LARGE SCALE GENOMIC DNA]</scope>
    <source>
        <strain evidence="3">CBS 101740 / IMI 381727 / IBT 21946</strain>
    </source>
</reference>
<dbReference type="InterPro" id="IPR011032">
    <property type="entry name" value="GroES-like_sf"/>
</dbReference>
<dbReference type="VEuPathDB" id="FungiDB:ASPBRDRAFT_200001"/>
<dbReference type="SUPFAM" id="SSF50129">
    <property type="entry name" value="GroES-like"/>
    <property type="match status" value="1"/>
</dbReference>
<name>A0A1L9U803_ASPBC</name>
<dbReference type="RefSeq" id="XP_067475030.1">
    <property type="nucleotide sequence ID" value="XM_067621385.1"/>
</dbReference>
<gene>
    <name evidence="2" type="ORF">ASPBRDRAFT_200001</name>
</gene>
<dbReference type="GeneID" id="93573873"/>
<feature type="domain" description="Alcohol dehydrogenase-like N-terminal" evidence="1">
    <location>
        <begin position="40"/>
        <end position="92"/>
    </location>
</feature>
<dbReference type="STRING" id="767769.A0A1L9U803"/>
<dbReference type="InterPro" id="IPR013154">
    <property type="entry name" value="ADH-like_N"/>
</dbReference>
<dbReference type="Pfam" id="PF08240">
    <property type="entry name" value="ADH_N"/>
    <property type="match status" value="1"/>
</dbReference>
<dbReference type="EMBL" id="KV878693">
    <property type="protein sequence ID" value="OJJ67781.1"/>
    <property type="molecule type" value="Genomic_DNA"/>
</dbReference>